<feature type="domain" description="TRPM-like" evidence="6">
    <location>
        <begin position="508"/>
        <end position="625"/>
    </location>
</feature>
<reference evidence="8" key="1">
    <citation type="submission" date="2022-11" db="UniProtKB">
        <authorList>
            <consortium name="WormBaseParasite"/>
        </authorList>
    </citation>
    <scope>IDENTIFICATION</scope>
</reference>
<protein>
    <recommendedName>
        <fullName evidence="6">TRPM-like domain-containing protein</fullName>
    </recommendedName>
</protein>
<keyword evidence="4 5" id="KW-0472">Membrane</keyword>
<keyword evidence="3 5" id="KW-1133">Transmembrane helix</keyword>
<feature type="transmembrane region" description="Helical" evidence="5">
    <location>
        <begin position="872"/>
        <end position="892"/>
    </location>
</feature>
<feature type="transmembrane region" description="Helical" evidence="5">
    <location>
        <begin position="952"/>
        <end position="974"/>
    </location>
</feature>
<dbReference type="PANTHER" id="PTHR13800:SF41">
    <property type="entry name" value="PROTEIN CED-11"/>
    <property type="match status" value="1"/>
</dbReference>
<feature type="transmembrane region" description="Helical" evidence="5">
    <location>
        <begin position="912"/>
        <end position="931"/>
    </location>
</feature>
<evidence type="ECO:0000256" key="5">
    <source>
        <dbReference type="SAM" id="Phobius"/>
    </source>
</evidence>
<evidence type="ECO:0000313" key="8">
    <source>
        <dbReference type="WBParaSite" id="ACRNAN_Path_70.g251.t1"/>
    </source>
</evidence>
<feature type="transmembrane region" description="Helical" evidence="5">
    <location>
        <begin position="1038"/>
        <end position="1063"/>
    </location>
</feature>
<evidence type="ECO:0000256" key="3">
    <source>
        <dbReference type="ARBA" id="ARBA00022989"/>
    </source>
</evidence>
<organism evidence="7 8">
    <name type="scientific">Acrobeloides nanus</name>
    <dbReference type="NCBI Taxonomy" id="290746"/>
    <lineage>
        <taxon>Eukaryota</taxon>
        <taxon>Metazoa</taxon>
        <taxon>Ecdysozoa</taxon>
        <taxon>Nematoda</taxon>
        <taxon>Chromadorea</taxon>
        <taxon>Rhabditida</taxon>
        <taxon>Tylenchina</taxon>
        <taxon>Cephalobomorpha</taxon>
        <taxon>Cephaloboidea</taxon>
        <taxon>Cephalobidae</taxon>
        <taxon>Acrobeloides</taxon>
    </lineage>
</organism>
<evidence type="ECO:0000256" key="1">
    <source>
        <dbReference type="ARBA" id="ARBA00004141"/>
    </source>
</evidence>
<dbReference type="Pfam" id="PF25969">
    <property type="entry name" value="NUDT9_N"/>
    <property type="match status" value="1"/>
</dbReference>
<evidence type="ECO:0000256" key="2">
    <source>
        <dbReference type="ARBA" id="ARBA00022692"/>
    </source>
</evidence>
<keyword evidence="7" id="KW-1185">Reference proteome</keyword>
<feature type="transmembrane region" description="Helical" evidence="5">
    <location>
        <begin position="813"/>
        <end position="833"/>
    </location>
</feature>
<dbReference type="GO" id="GO:0005261">
    <property type="term" value="F:monoatomic cation channel activity"/>
    <property type="evidence" value="ECO:0007669"/>
    <property type="project" value="TreeGrafter"/>
</dbReference>
<comment type="subcellular location">
    <subcellularLocation>
        <location evidence="1">Membrane</location>
        <topology evidence="1">Multi-pass membrane protein</topology>
    </subcellularLocation>
</comment>
<feature type="transmembrane region" description="Helical" evidence="5">
    <location>
        <begin position="839"/>
        <end position="860"/>
    </location>
</feature>
<feature type="transmembrane region" description="Helical" evidence="5">
    <location>
        <begin position="1099"/>
        <end position="1121"/>
    </location>
</feature>
<feature type="transmembrane region" description="Helical" evidence="5">
    <location>
        <begin position="651"/>
        <end position="670"/>
    </location>
</feature>
<name>A0A914CA34_9BILA</name>
<dbReference type="Pfam" id="PF25508">
    <property type="entry name" value="TRPM2"/>
    <property type="match status" value="1"/>
</dbReference>
<sequence>MDEDSSTSTKPSDFVYTDTIGITVANEWSGHETDGNIKYFPAILVPGTQQIPHAVKHIYRKLASAATEVDQGVPDLVLLLVSTDNIFSFQTTERFCAGLSRLVNNCGLWLVSNGMKNDPLAHVVSRTLHSTIPQNETGAETLSIVINSTEILYKRNSSMLRRDNSAADFHHNNTLYFLLNKQGVSNDKLMEFRTLAGVKLGSPPPALLIGVPDERSMYSAGHTPSSNVASAPTLLLSSTASAYDKHPLSACIFCGATLKSIDELKQFIDFGITVIVVHDVSELCTLLKTATILTQRPNFDHEKFQIWLDGELRGIALALTGSYSEGEIETAKNNLRSILTASLGEYSLLHFTSIETINELPEIILDAFVQNVMDTGDMQRILKLAIKLDVPSIIRGFKLESMLEEEHIMEYLVETLSTKNRIDALGALLDQNIPINVNANLLMKILSRSQDDHFFNTVVLGQCLGYTNRPDELDEQFTTDIDDLLYYLSGGFSSLFKPEWILSSLPRDAHEDALQVLAIWALLMNETDLVKCLWAYSSEPLPLALILARVARTLAYESREWFYYEERLLELSNYMKKVSVTLLDRLYEECPLKAYGELCRPLETFNQLTLSQLAFETNNRLFIAHECCQKWLHFLLYKDLHFRPVIRIPNWLKIILAAFLVFPIKWWFAIRPSKFAYLKHKAKHTPSPTLALLESEKNHRNCRPSSMYSVHSLKSGAYFRDDLASTVSRDERLILAPTMTGGSATPSGQSSLMQQFVIDDVDETLITNFPQTSRLRRTTIASSNLRQPTTENFKHTESGIDLSKFYATPIVKYWISLIFRLLYLFVFSYSVALPGCGDFILDLFIWIWSLMWWLESLWVLKSRTIYTSWKQMRWATFDVVFVAILLLILLVFKVGGLFHIKVILLLGAYPAKVLWAVFLVYQCYATLFIYVPLSPVLGPLLVRVRLMILRDFTNFLILVFLAVCSGAISIKAILYPDLEANSTVVGESLSWAWLSLFTIDLSVLKESQECSTSTLQQNMPYCSKISGYGDAHCPTQSWIAYFTVVEYLIVIKLICWPLLFALFARTAKNVDQEADRIWKYQLYGLGSDFSYRPFLPPPLTALFFLGVCCCQLTGCITGILYHITSTRIDHPDVHYSSPLRKTSHNRYRHVRNSMGETLPNYWNRLAVGIWKEKFVQHDNKMTRTDQHLREALHSLLSTSNVNLDSSLKEFKSNATTADQGTTTIRLIVNPEFRTWNLIIPNYYPPYFSKPVHEFPSDIQKYAEDDSEVMIADIRKYWRQKILSDHFLRDRSHAQIKLSNSGLPLNPSGRTGLAGRGSFPKFGPNLFSIYVLLAKSSNGVMVLANSKNELPSKFRHENGRSDEFLSELLSLSGVADMDVQIMSTRGHFVPGKMEGRVAHVCVEPANSDEDTDNAWQEDDIWAYNLSELVSQHFPSSEYKWKPANSEWKNQRIKNFVLKALAMFNF</sequence>
<evidence type="ECO:0000313" key="7">
    <source>
        <dbReference type="Proteomes" id="UP000887540"/>
    </source>
</evidence>
<dbReference type="PANTHER" id="PTHR13800">
    <property type="entry name" value="TRANSIENT RECEPTOR POTENTIAL CATION CHANNEL, SUBFAMILY M, MEMBER 6"/>
    <property type="match status" value="1"/>
</dbReference>
<evidence type="ECO:0000259" key="6">
    <source>
        <dbReference type="Pfam" id="PF25508"/>
    </source>
</evidence>
<proteinExistence type="predicted"/>
<dbReference type="InterPro" id="IPR057366">
    <property type="entry name" value="TRPM-like"/>
</dbReference>
<dbReference type="Proteomes" id="UP000887540">
    <property type="component" value="Unplaced"/>
</dbReference>
<evidence type="ECO:0000256" key="4">
    <source>
        <dbReference type="ARBA" id="ARBA00023136"/>
    </source>
</evidence>
<dbReference type="InterPro" id="IPR050927">
    <property type="entry name" value="TRPM"/>
</dbReference>
<dbReference type="WBParaSite" id="ACRNAN_Path_70.g251.t1">
    <property type="protein sequence ID" value="ACRNAN_Path_70.g251.t1"/>
    <property type="gene ID" value="ACRNAN_Path_70.g251"/>
</dbReference>
<keyword evidence="2 5" id="KW-0812">Transmembrane</keyword>
<dbReference type="GO" id="GO:0005886">
    <property type="term" value="C:plasma membrane"/>
    <property type="evidence" value="ECO:0007669"/>
    <property type="project" value="TreeGrafter"/>
</dbReference>
<dbReference type="GO" id="GO:0030001">
    <property type="term" value="P:metal ion transport"/>
    <property type="evidence" value="ECO:0007669"/>
    <property type="project" value="TreeGrafter"/>
</dbReference>
<accession>A0A914CA34</accession>